<dbReference type="InterPro" id="IPR012340">
    <property type="entry name" value="NA-bd_OB-fold"/>
</dbReference>
<evidence type="ECO:0000313" key="2">
    <source>
        <dbReference type="Proteomes" id="UP000035489"/>
    </source>
</evidence>
<dbReference type="EMBL" id="LCYG01000115">
    <property type="protein sequence ID" value="KLK89857.1"/>
    <property type="molecule type" value="Genomic_DNA"/>
</dbReference>
<evidence type="ECO:0000313" key="1">
    <source>
        <dbReference type="EMBL" id="KLK89857.1"/>
    </source>
</evidence>
<keyword evidence="2" id="KW-1185">Reference proteome</keyword>
<dbReference type="STRING" id="1225564.AA309_29005"/>
<reference evidence="1 2" key="1">
    <citation type="submission" date="2015-05" db="EMBL/GenBank/DDBJ databases">
        <title>Draft genome sequence of Microvirga vignae strain BR3299, a novel nitrogen fixing bacteria isolated from Brazil semi-aired region.</title>
        <authorList>
            <person name="Zilli J.E."/>
            <person name="Passos S.R."/>
            <person name="Leite J."/>
            <person name="Baldani J.I."/>
            <person name="Xavier G.R."/>
            <person name="Rumjaneck N.G."/>
            <person name="Simoes-Araujo J.L."/>
        </authorList>
    </citation>
    <scope>NUCLEOTIDE SEQUENCE [LARGE SCALE GENOMIC DNA]</scope>
    <source>
        <strain evidence="1 2">BR3299</strain>
    </source>
</reference>
<dbReference type="AlphaFoldDB" id="A0A0H1RBA8"/>
<gene>
    <name evidence="1" type="ORF">AA309_29005</name>
</gene>
<dbReference type="RefSeq" id="WP_244470533.1">
    <property type="nucleotide sequence ID" value="NZ_LCYG01000115.1"/>
</dbReference>
<name>A0A0H1RBA8_9HYPH</name>
<accession>A0A0H1RBA8</accession>
<proteinExistence type="predicted"/>
<organism evidence="1 2">
    <name type="scientific">Microvirga vignae</name>
    <dbReference type="NCBI Taxonomy" id="1225564"/>
    <lineage>
        <taxon>Bacteria</taxon>
        <taxon>Pseudomonadati</taxon>
        <taxon>Pseudomonadota</taxon>
        <taxon>Alphaproteobacteria</taxon>
        <taxon>Hyphomicrobiales</taxon>
        <taxon>Methylobacteriaceae</taxon>
        <taxon>Microvirga</taxon>
    </lineage>
</organism>
<dbReference type="Gene3D" id="2.40.50.140">
    <property type="entry name" value="Nucleic acid-binding proteins"/>
    <property type="match status" value="1"/>
</dbReference>
<dbReference type="Proteomes" id="UP000035489">
    <property type="component" value="Unassembled WGS sequence"/>
</dbReference>
<dbReference type="PATRIC" id="fig|1225564.3.peg.462"/>
<comment type="caution">
    <text evidence="1">The sequence shown here is derived from an EMBL/GenBank/DDBJ whole genome shotgun (WGS) entry which is preliminary data.</text>
</comment>
<protein>
    <submittedName>
        <fullName evidence="1">Uncharacterized protein</fullName>
    </submittedName>
</protein>
<sequence length="60" mass="6587">MHSETLKGFPDDDGRQEVFVNAVAVERAGLRNLVEGQRVSFDTFIDLRSGTIAVHDVEAA</sequence>